<comment type="caution">
    <text evidence="2">The sequence shown here is derived from an EMBL/GenBank/DDBJ whole genome shotgun (WGS) entry which is preliminary data.</text>
</comment>
<proteinExistence type="predicted"/>
<dbReference type="Proteomes" id="UP001154282">
    <property type="component" value="Unassembled WGS sequence"/>
</dbReference>
<protein>
    <submittedName>
        <fullName evidence="2">Uncharacterized protein</fullName>
    </submittedName>
</protein>
<organism evidence="2 3">
    <name type="scientific">Linum tenue</name>
    <dbReference type="NCBI Taxonomy" id="586396"/>
    <lineage>
        <taxon>Eukaryota</taxon>
        <taxon>Viridiplantae</taxon>
        <taxon>Streptophyta</taxon>
        <taxon>Embryophyta</taxon>
        <taxon>Tracheophyta</taxon>
        <taxon>Spermatophyta</taxon>
        <taxon>Magnoliopsida</taxon>
        <taxon>eudicotyledons</taxon>
        <taxon>Gunneridae</taxon>
        <taxon>Pentapetalae</taxon>
        <taxon>rosids</taxon>
        <taxon>fabids</taxon>
        <taxon>Malpighiales</taxon>
        <taxon>Linaceae</taxon>
        <taxon>Linum</taxon>
    </lineage>
</organism>
<name>A0AAV0K854_9ROSI</name>
<feature type="compositionally biased region" description="Basic and acidic residues" evidence="1">
    <location>
        <begin position="13"/>
        <end position="56"/>
    </location>
</feature>
<evidence type="ECO:0000256" key="1">
    <source>
        <dbReference type="SAM" id="MobiDB-lite"/>
    </source>
</evidence>
<evidence type="ECO:0000313" key="2">
    <source>
        <dbReference type="EMBL" id="CAI0418509.1"/>
    </source>
</evidence>
<reference evidence="2" key="1">
    <citation type="submission" date="2022-08" db="EMBL/GenBank/DDBJ databases">
        <authorList>
            <person name="Gutierrez-Valencia J."/>
        </authorList>
    </citation>
    <scope>NUCLEOTIDE SEQUENCE</scope>
</reference>
<keyword evidence="3" id="KW-1185">Reference proteome</keyword>
<dbReference type="AlphaFoldDB" id="A0AAV0K854"/>
<dbReference type="EMBL" id="CAMGYJ010000005">
    <property type="protein sequence ID" value="CAI0418509.1"/>
    <property type="molecule type" value="Genomic_DNA"/>
</dbReference>
<accession>A0AAV0K854</accession>
<evidence type="ECO:0000313" key="3">
    <source>
        <dbReference type="Proteomes" id="UP001154282"/>
    </source>
</evidence>
<feature type="compositionally biased region" description="Basic and acidic residues" evidence="1">
    <location>
        <begin position="63"/>
        <end position="80"/>
    </location>
</feature>
<gene>
    <name evidence="2" type="ORF">LITE_LOCUS17664</name>
</gene>
<sequence>MGRVRPGQQPTGPEEHNLDHPPHRRHWGEQRQHRRGGADQQDHHPRQRQLHRELRRQPAAAVQRDHLPGGRRHLAVERQRAGAGGAGDRDRALRAAAGAVRNGGEGEARGRRPVGPGRRRDGEVSCVLQSIEERVCWADEQEDEARVY</sequence>
<feature type="region of interest" description="Disordered" evidence="1">
    <location>
        <begin position="1"/>
        <end position="121"/>
    </location>
</feature>